<dbReference type="OrthoDB" id="20669at2759"/>
<dbReference type="PANTHER" id="PTHR43991:SF12">
    <property type="entry name" value="WD REPEAT PROTEIN (AFU_ORTHOLOGUE AFUA_8G05640)"/>
    <property type="match status" value="1"/>
</dbReference>
<dbReference type="PANTHER" id="PTHR43991">
    <property type="entry name" value="WD REPEAT PROTEIN (AFU_ORTHOLOGUE AFUA_8G05640)-RELATED"/>
    <property type="match status" value="1"/>
</dbReference>
<dbReference type="PROSITE" id="PS50082">
    <property type="entry name" value="WD_REPEATS_2"/>
    <property type="match status" value="1"/>
</dbReference>
<keyword evidence="1" id="KW-0853">WD repeat</keyword>
<proteinExistence type="predicted"/>
<feature type="region of interest" description="Disordered" evidence="2">
    <location>
        <begin position="129"/>
        <end position="149"/>
    </location>
</feature>
<dbReference type="Gene3D" id="2.130.10.10">
    <property type="entry name" value="YVTN repeat-like/Quinoprotein amine dehydrogenase"/>
    <property type="match status" value="1"/>
</dbReference>
<dbReference type="SMART" id="SM00320">
    <property type="entry name" value="WD40"/>
    <property type="match status" value="3"/>
</dbReference>
<dbReference type="InterPro" id="IPR036322">
    <property type="entry name" value="WD40_repeat_dom_sf"/>
</dbReference>
<dbReference type="SUPFAM" id="SSF50978">
    <property type="entry name" value="WD40 repeat-like"/>
    <property type="match status" value="1"/>
</dbReference>
<evidence type="ECO:0000313" key="4">
    <source>
        <dbReference type="Proteomes" id="UP000033483"/>
    </source>
</evidence>
<sequence>MDDDSHAQDSSFGESCYYHMVVNEDSDEIEYTMTSAPMYEEDGVIPIYSTHPHAHNSPGAASDQSSAAHSSPNPDNDDPNINSHDSNTGPIHEPHHALYNMSSTNEAHVYSSGQNYPPQTLEDTHHFQVHPMSNAPTDPEFISPPITPQASVAPIPPQPHIQSQPLAPFPAPPHGMIPVVNPGYLNLQNLQPFNHIFTIPGLLGQMPYPGQSLYPSVPPFPLFPSSQGQNSTSVPTYFANPVLASQHLGAGDLHLPGVLIAPQPALLGPENPDFITFLRIWNTMRHGLRPSTSHIRTMLKETAHRKVIEAKDINDLTCDVQGINWNTLGVTRKEARFKRQVFYRNYTNCGRSSEMAPGYDDVCLPSSDKFYRFRVNHIRQNVHLSHFQLRNMLATPSRYRIYYPDKSGIRELNTFDGTDKLILDTGPITEEALSTMTANHGMLVAGTFSGKYQLRRIDSGSKEFHDGHITTNSSGITNHVQVYMPRTSSNPVAGFCSNDSVFRALDLATEKFTHSFEYSCAINSSAISPDGRLRVIVGDSKSVLIADAESGEILQRLDGHRDYGFACDWAGDGWTVATGFQDMGIKIWDARRWRDINGNATPVTTIRSELSGVRSLRFTPVGSGLRALVAAEEADFVNIIDGRSFQSKQTFDVFGEIGGISFADDAHELNILCSDTYKGGIIQLDRCQYGVDSTRWQPIAPVEEMFNSQVMKSTPLWRKTRPRAMRPCIGSDWDDLEDTEVKQSLRARGLVPKSQRSRRAIEAMFGMEMI</sequence>
<evidence type="ECO:0000313" key="3">
    <source>
        <dbReference type="EMBL" id="KKA31153.1"/>
    </source>
</evidence>
<feature type="repeat" description="WD" evidence="1">
    <location>
        <begin position="557"/>
        <end position="589"/>
    </location>
</feature>
<dbReference type="InterPro" id="IPR015943">
    <property type="entry name" value="WD40/YVTN_repeat-like_dom_sf"/>
</dbReference>
<accession>A0A0F4ZMV1</accession>
<dbReference type="EMBL" id="LAEV01000050">
    <property type="protein sequence ID" value="KKA31153.1"/>
    <property type="molecule type" value="Genomic_DNA"/>
</dbReference>
<dbReference type="InterPro" id="IPR001680">
    <property type="entry name" value="WD40_rpt"/>
</dbReference>
<evidence type="ECO:0000256" key="1">
    <source>
        <dbReference type="PROSITE-ProRule" id="PRU00221"/>
    </source>
</evidence>
<feature type="region of interest" description="Disordered" evidence="2">
    <location>
        <begin position="48"/>
        <end position="96"/>
    </location>
</feature>
<organism evidence="3 4">
    <name type="scientific">Thielaviopsis punctulata</name>
    <dbReference type="NCBI Taxonomy" id="72032"/>
    <lineage>
        <taxon>Eukaryota</taxon>
        <taxon>Fungi</taxon>
        <taxon>Dikarya</taxon>
        <taxon>Ascomycota</taxon>
        <taxon>Pezizomycotina</taxon>
        <taxon>Sordariomycetes</taxon>
        <taxon>Hypocreomycetidae</taxon>
        <taxon>Microascales</taxon>
        <taxon>Ceratocystidaceae</taxon>
        <taxon>Thielaviopsis</taxon>
    </lineage>
</organism>
<dbReference type="Proteomes" id="UP000033483">
    <property type="component" value="Unassembled WGS sequence"/>
</dbReference>
<protein>
    <submittedName>
        <fullName evidence="3">Uncharacterized protein</fullName>
    </submittedName>
</protein>
<feature type="compositionally biased region" description="Low complexity" evidence="2">
    <location>
        <begin position="60"/>
        <end position="87"/>
    </location>
</feature>
<comment type="caution">
    <text evidence="3">The sequence shown here is derived from an EMBL/GenBank/DDBJ whole genome shotgun (WGS) entry which is preliminary data.</text>
</comment>
<dbReference type="AlphaFoldDB" id="A0A0F4ZMV1"/>
<evidence type="ECO:0000256" key="2">
    <source>
        <dbReference type="SAM" id="MobiDB-lite"/>
    </source>
</evidence>
<reference evidence="3 4" key="1">
    <citation type="submission" date="2015-03" db="EMBL/GenBank/DDBJ databases">
        <authorList>
            <person name="Radwan O."/>
            <person name="Al-Naeli F.A."/>
            <person name="Rendon G.A."/>
            <person name="Fields C."/>
        </authorList>
    </citation>
    <scope>NUCLEOTIDE SEQUENCE [LARGE SCALE GENOMIC DNA]</scope>
    <source>
        <strain evidence="3">CR-DP1</strain>
    </source>
</reference>
<name>A0A0F4ZMV1_9PEZI</name>
<gene>
    <name evidence="3" type="ORF">TD95_004867</name>
</gene>
<keyword evidence="4" id="KW-1185">Reference proteome</keyword>